<organism evidence="1">
    <name type="scientific">Anguilla anguilla</name>
    <name type="common">European freshwater eel</name>
    <name type="synonym">Muraena anguilla</name>
    <dbReference type="NCBI Taxonomy" id="7936"/>
    <lineage>
        <taxon>Eukaryota</taxon>
        <taxon>Metazoa</taxon>
        <taxon>Chordata</taxon>
        <taxon>Craniata</taxon>
        <taxon>Vertebrata</taxon>
        <taxon>Euteleostomi</taxon>
        <taxon>Actinopterygii</taxon>
        <taxon>Neopterygii</taxon>
        <taxon>Teleostei</taxon>
        <taxon>Anguilliformes</taxon>
        <taxon>Anguillidae</taxon>
        <taxon>Anguilla</taxon>
    </lineage>
</organism>
<reference evidence="1" key="2">
    <citation type="journal article" date="2015" name="Fish Shellfish Immunol.">
        <title>Early steps in the European eel (Anguilla anguilla)-Vibrio vulnificus interaction in the gills: Role of the RtxA13 toxin.</title>
        <authorList>
            <person name="Callol A."/>
            <person name="Pajuelo D."/>
            <person name="Ebbesson L."/>
            <person name="Teles M."/>
            <person name="MacKenzie S."/>
            <person name="Amaro C."/>
        </authorList>
    </citation>
    <scope>NUCLEOTIDE SEQUENCE</scope>
</reference>
<accession>A0A0E9QLY4</accession>
<proteinExistence type="predicted"/>
<evidence type="ECO:0000313" key="1">
    <source>
        <dbReference type="EMBL" id="JAH17320.1"/>
    </source>
</evidence>
<protein>
    <submittedName>
        <fullName evidence="1">Uncharacterized protein</fullName>
    </submittedName>
</protein>
<name>A0A0E9QLY4_ANGAN</name>
<reference evidence="1" key="1">
    <citation type="submission" date="2014-11" db="EMBL/GenBank/DDBJ databases">
        <authorList>
            <person name="Amaro Gonzalez C."/>
        </authorList>
    </citation>
    <scope>NUCLEOTIDE SEQUENCE</scope>
</reference>
<dbReference type="AlphaFoldDB" id="A0A0E9QLY4"/>
<dbReference type="EMBL" id="GBXM01091257">
    <property type="protein sequence ID" value="JAH17320.1"/>
    <property type="molecule type" value="Transcribed_RNA"/>
</dbReference>
<sequence length="35" mass="3977">MNAFYDSDSNLILAKQIHTVHAHKMSVQQLSTFIS</sequence>